<dbReference type="AlphaFoldDB" id="A0AA38T0E9"/>
<evidence type="ECO:0000256" key="1">
    <source>
        <dbReference type="SAM" id="Phobius"/>
    </source>
</evidence>
<comment type="caution">
    <text evidence="3">The sequence shown here is derived from an EMBL/GenBank/DDBJ whole genome shotgun (WGS) entry which is preliminary data.</text>
</comment>
<keyword evidence="1" id="KW-1133">Transmembrane helix</keyword>
<dbReference type="InterPro" id="IPR000477">
    <property type="entry name" value="RT_dom"/>
</dbReference>
<organism evidence="3 4">
    <name type="scientific">Centaurea solstitialis</name>
    <name type="common">yellow star-thistle</name>
    <dbReference type="NCBI Taxonomy" id="347529"/>
    <lineage>
        <taxon>Eukaryota</taxon>
        <taxon>Viridiplantae</taxon>
        <taxon>Streptophyta</taxon>
        <taxon>Embryophyta</taxon>
        <taxon>Tracheophyta</taxon>
        <taxon>Spermatophyta</taxon>
        <taxon>Magnoliopsida</taxon>
        <taxon>eudicotyledons</taxon>
        <taxon>Gunneridae</taxon>
        <taxon>Pentapetalae</taxon>
        <taxon>asterids</taxon>
        <taxon>campanulids</taxon>
        <taxon>Asterales</taxon>
        <taxon>Asteraceae</taxon>
        <taxon>Carduoideae</taxon>
        <taxon>Cardueae</taxon>
        <taxon>Centaureinae</taxon>
        <taxon>Centaurea</taxon>
    </lineage>
</organism>
<keyword evidence="4" id="KW-1185">Reference proteome</keyword>
<feature type="transmembrane region" description="Helical" evidence="1">
    <location>
        <begin position="25"/>
        <end position="42"/>
    </location>
</feature>
<sequence length="250" mass="27532">MTLWAVLPLVTDLIACEAAVLGPSFIWLNLLALALAFAFAFLGRTLDGLDWSLSFAGASMPIFLFHPSVSYHQDILGLVLVPHIQFSCLKHGVSGLIVASMRQAISSRSSECFLWAFLAAAGAVAGGASPRGSSRTYHFLSCLSTIIRLRSQSKKLEPANTQSAFIPGRRISDNILMAHELVAGGNPRCAFKIDLEKAYDIVDWRYLICMLTGFGFHSVLCKWIDEMLNTSSFLLHLMGKLWDFSKELED</sequence>
<accession>A0AA38T0E9</accession>
<feature type="domain" description="Reverse transcriptase" evidence="2">
    <location>
        <begin position="136"/>
        <end position="231"/>
    </location>
</feature>
<name>A0AA38T0E9_9ASTR</name>
<keyword evidence="1" id="KW-0812">Transmembrane</keyword>
<protein>
    <recommendedName>
        <fullName evidence="2">Reverse transcriptase domain-containing protein</fullName>
    </recommendedName>
</protein>
<keyword evidence="1" id="KW-0472">Membrane</keyword>
<gene>
    <name evidence="3" type="ORF">OSB04_028359</name>
</gene>
<dbReference type="Pfam" id="PF00078">
    <property type="entry name" value="RVT_1"/>
    <property type="match status" value="1"/>
</dbReference>
<evidence type="ECO:0000259" key="2">
    <source>
        <dbReference type="Pfam" id="PF00078"/>
    </source>
</evidence>
<dbReference type="Proteomes" id="UP001172457">
    <property type="component" value="Chromosome 7"/>
</dbReference>
<evidence type="ECO:0000313" key="4">
    <source>
        <dbReference type="Proteomes" id="UP001172457"/>
    </source>
</evidence>
<reference evidence="3" key="1">
    <citation type="submission" date="2023-03" db="EMBL/GenBank/DDBJ databases">
        <title>Chromosome-scale reference genome and RAD-based genetic map of yellow starthistle (Centaurea solstitialis) reveal putative structural variation and QTLs associated with invader traits.</title>
        <authorList>
            <person name="Reatini B."/>
            <person name="Cang F.A."/>
            <person name="Jiang Q."/>
            <person name="Mckibben M.T.W."/>
            <person name="Barker M.S."/>
            <person name="Rieseberg L.H."/>
            <person name="Dlugosch K.M."/>
        </authorList>
    </citation>
    <scope>NUCLEOTIDE SEQUENCE</scope>
    <source>
        <strain evidence="3">CAN-66</strain>
        <tissue evidence="3">Leaf</tissue>
    </source>
</reference>
<dbReference type="EMBL" id="JARYMX010000007">
    <property type="protein sequence ID" value="KAJ9541853.1"/>
    <property type="molecule type" value="Genomic_DNA"/>
</dbReference>
<proteinExistence type="predicted"/>
<evidence type="ECO:0000313" key="3">
    <source>
        <dbReference type="EMBL" id="KAJ9541853.1"/>
    </source>
</evidence>